<dbReference type="InterPro" id="IPR007146">
    <property type="entry name" value="Sas10/Utp3/C1D"/>
</dbReference>
<evidence type="ECO:0000256" key="6">
    <source>
        <dbReference type="RuleBase" id="RU368003"/>
    </source>
</evidence>
<gene>
    <name evidence="8" type="ORF">LIER_27229</name>
</gene>
<dbReference type="Proteomes" id="UP001454036">
    <property type="component" value="Unassembled WGS sequence"/>
</dbReference>
<keyword evidence="5 6" id="KW-0539">Nucleus</keyword>
<keyword evidence="9" id="KW-1185">Reference proteome</keyword>
<feature type="region of interest" description="Disordered" evidence="7">
    <location>
        <begin position="142"/>
        <end position="178"/>
    </location>
</feature>
<dbReference type="EMBL" id="BAABME010008708">
    <property type="protein sequence ID" value="GAA0173659.1"/>
    <property type="molecule type" value="Genomic_DNA"/>
</dbReference>
<dbReference type="GO" id="GO:0000178">
    <property type="term" value="C:exosome (RNase complex)"/>
    <property type="evidence" value="ECO:0007669"/>
    <property type="project" value="TreeGrafter"/>
</dbReference>
<comment type="function">
    <text evidence="6">Plays a role in the recruitment of the exosome to pre-rRNA to mediate the 3'-5' end processing of the 5.8S rRNA.</text>
</comment>
<name>A0AAV3RB94_LITER</name>
<accession>A0AAV3RB94</accession>
<dbReference type="GO" id="GO:0005730">
    <property type="term" value="C:nucleolus"/>
    <property type="evidence" value="ECO:0007669"/>
    <property type="project" value="UniProtKB-SubCell"/>
</dbReference>
<dbReference type="PANTHER" id="PTHR15341">
    <property type="entry name" value="SUN-COR STEROID HORMONE RECEPTOR CO-REPRESSOR"/>
    <property type="match status" value="1"/>
</dbReference>
<dbReference type="GO" id="GO:0003723">
    <property type="term" value="F:RNA binding"/>
    <property type="evidence" value="ECO:0007669"/>
    <property type="project" value="UniProtKB-UniRule"/>
</dbReference>
<evidence type="ECO:0000313" key="9">
    <source>
        <dbReference type="Proteomes" id="UP001454036"/>
    </source>
</evidence>
<organism evidence="8 9">
    <name type="scientific">Lithospermum erythrorhizon</name>
    <name type="common">Purple gromwell</name>
    <name type="synonym">Lithospermum officinale var. erythrorhizon</name>
    <dbReference type="NCBI Taxonomy" id="34254"/>
    <lineage>
        <taxon>Eukaryota</taxon>
        <taxon>Viridiplantae</taxon>
        <taxon>Streptophyta</taxon>
        <taxon>Embryophyta</taxon>
        <taxon>Tracheophyta</taxon>
        <taxon>Spermatophyta</taxon>
        <taxon>Magnoliopsida</taxon>
        <taxon>eudicotyledons</taxon>
        <taxon>Gunneridae</taxon>
        <taxon>Pentapetalae</taxon>
        <taxon>asterids</taxon>
        <taxon>lamiids</taxon>
        <taxon>Boraginales</taxon>
        <taxon>Boraginaceae</taxon>
        <taxon>Boraginoideae</taxon>
        <taxon>Lithospermeae</taxon>
        <taxon>Lithospermum</taxon>
    </lineage>
</organism>
<feature type="compositionally biased region" description="Basic and acidic residues" evidence="7">
    <location>
        <begin position="142"/>
        <end position="151"/>
    </location>
</feature>
<keyword evidence="4 6" id="KW-0694">RNA-binding</keyword>
<reference evidence="8 9" key="1">
    <citation type="submission" date="2024-01" db="EMBL/GenBank/DDBJ databases">
        <title>The complete chloroplast genome sequence of Lithospermum erythrorhizon: insights into the phylogenetic relationship among Boraginaceae species and the maternal lineages of purple gromwells.</title>
        <authorList>
            <person name="Okada T."/>
            <person name="Watanabe K."/>
        </authorList>
    </citation>
    <scope>NUCLEOTIDE SEQUENCE [LARGE SCALE GENOMIC DNA]</scope>
</reference>
<keyword evidence="6" id="KW-0963">Cytoplasm</keyword>
<dbReference type="PANTHER" id="PTHR15341:SF3">
    <property type="entry name" value="NUCLEAR NUCLEIC ACID-BINDING PROTEIN C1D"/>
    <property type="match status" value="1"/>
</dbReference>
<comment type="caution">
    <text evidence="8">The sequence shown here is derived from an EMBL/GenBank/DDBJ whole genome shotgun (WGS) entry which is preliminary data.</text>
</comment>
<protein>
    <recommendedName>
        <fullName evidence="6">Nuclear nucleic acid-binding protein C1D</fullName>
    </recommendedName>
</protein>
<sequence length="193" mass="21872">MADKSKSSNKKNGDGIIPESVLDAVNKTATNMVELKSHFDEFIPLCSDPQVLSKLEPLERAKAFLLLAKATTTVFAVRLRCKGMDIDEHPVKSEIERLNLYQEKLQRAIDLSKAPLRPSVTINSRAATRFIEHSLPDLRVEQKRSMRDISRGKSPHNKYKENSIHKKKKFQTTDKQSVKSAAQEFLEKAAKEL</sequence>
<evidence type="ECO:0000256" key="4">
    <source>
        <dbReference type="ARBA" id="ARBA00022884"/>
    </source>
</evidence>
<dbReference type="InterPro" id="IPR011082">
    <property type="entry name" value="Exosome-assoc_fac/DNA_repair"/>
</dbReference>
<comment type="subunit">
    <text evidence="6">Monomer and homodimer.</text>
</comment>
<keyword evidence="3 6" id="KW-0698">rRNA processing</keyword>
<dbReference type="AlphaFoldDB" id="A0AAV3RB94"/>
<comment type="similarity">
    <text evidence="2 6">Belongs to the C1D family.</text>
</comment>
<comment type="subcellular location">
    <subcellularLocation>
        <location evidence="6">Cytoplasm</location>
    </subcellularLocation>
    <subcellularLocation>
        <location evidence="6">Nucleus</location>
        <location evidence="6">Nucleolus</location>
    </subcellularLocation>
    <subcellularLocation>
        <location evidence="1 6">Nucleus</location>
    </subcellularLocation>
</comment>
<evidence type="ECO:0000256" key="3">
    <source>
        <dbReference type="ARBA" id="ARBA00022552"/>
    </source>
</evidence>
<evidence type="ECO:0000256" key="2">
    <source>
        <dbReference type="ARBA" id="ARBA00009154"/>
    </source>
</evidence>
<dbReference type="GO" id="GO:0005737">
    <property type="term" value="C:cytoplasm"/>
    <property type="evidence" value="ECO:0007669"/>
    <property type="project" value="UniProtKB-SubCell"/>
</dbReference>
<dbReference type="GO" id="GO:0000460">
    <property type="term" value="P:maturation of 5.8S rRNA"/>
    <property type="evidence" value="ECO:0007669"/>
    <property type="project" value="TreeGrafter"/>
</dbReference>
<evidence type="ECO:0000256" key="1">
    <source>
        <dbReference type="ARBA" id="ARBA00004123"/>
    </source>
</evidence>
<dbReference type="Pfam" id="PF04000">
    <property type="entry name" value="Sas10_Utp3"/>
    <property type="match status" value="1"/>
</dbReference>
<evidence type="ECO:0000256" key="7">
    <source>
        <dbReference type="SAM" id="MobiDB-lite"/>
    </source>
</evidence>
<keyword evidence="6" id="KW-0238">DNA-binding</keyword>
<evidence type="ECO:0000313" key="8">
    <source>
        <dbReference type="EMBL" id="GAA0173659.1"/>
    </source>
</evidence>
<dbReference type="GO" id="GO:0003677">
    <property type="term" value="F:DNA binding"/>
    <property type="evidence" value="ECO:0007669"/>
    <property type="project" value="UniProtKB-KW"/>
</dbReference>
<evidence type="ECO:0000256" key="5">
    <source>
        <dbReference type="ARBA" id="ARBA00023242"/>
    </source>
</evidence>
<dbReference type="GO" id="GO:0010468">
    <property type="term" value="P:regulation of gene expression"/>
    <property type="evidence" value="ECO:0007669"/>
    <property type="project" value="TreeGrafter"/>
</dbReference>
<proteinExistence type="inferred from homology"/>